<dbReference type="AlphaFoldDB" id="A0A1W6MR22"/>
<name>A0A1W6MR22_9HYPH</name>
<dbReference type="RefSeq" id="WP_085770115.1">
    <property type="nucleotide sequence ID" value="NZ_AP027149.1"/>
</dbReference>
<dbReference type="Proteomes" id="UP000193978">
    <property type="component" value="Chromosome"/>
</dbReference>
<proteinExistence type="predicted"/>
<dbReference type="EMBL" id="CP019948">
    <property type="protein sequence ID" value="ARN80060.1"/>
    <property type="molecule type" value="Genomic_DNA"/>
</dbReference>
<keyword evidence="3" id="KW-1185">Reference proteome</keyword>
<keyword evidence="1" id="KW-0472">Membrane</keyword>
<feature type="transmembrane region" description="Helical" evidence="1">
    <location>
        <begin position="20"/>
        <end position="39"/>
    </location>
</feature>
<protein>
    <submittedName>
        <fullName evidence="2">Uncharacterized protein</fullName>
    </submittedName>
</protein>
<organism evidence="2 3">
    <name type="scientific">Methylocystis bryophila</name>
    <dbReference type="NCBI Taxonomy" id="655015"/>
    <lineage>
        <taxon>Bacteria</taxon>
        <taxon>Pseudomonadati</taxon>
        <taxon>Pseudomonadota</taxon>
        <taxon>Alphaproteobacteria</taxon>
        <taxon>Hyphomicrobiales</taxon>
        <taxon>Methylocystaceae</taxon>
        <taxon>Methylocystis</taxon>
    </lineage>
</organism>
<keyword evidence="1" id="KW-0812">Transmembrane</keyword>
<sequence length="66" mass="7086">MSDNFFEKCGRDSVREKLRLSALMVVGLALGAFILGFMTTTTLTPKATLAGHIDVFSGRLVTGLPL</sequence>
<dbReference type="KEGG" id="mbry:B1812_02030"/>
<gene>
    <name evidence="2" type="ORF">B1812_02030</name>
</gene>
<reference evidence="2 3" key="1">
    <citation type="submission" date="2017-02" db="EMBL/GenBank/DDBJ databases">
        <authorList>
            <person name="Peterson S.W."/>
        </authorList>
    </citation>
    <scope>NUCLEOTIDE SEQUENCE [LARGE SCALE GENOMIC DNA]</scope>
    <source>
        <strain evidence="2 3">S285</strain>
    </source>
</reference>
<accession>A0A1W6MR22</accession>
<evidence type="ECO:0000313" key="3">
    <source>
        <dbReference type="Proteomes" id="UP000193978"/>
    </source>
</evidence>
<evidence type="ECO:0000256" key="1">
    <source>
        <dbReference type="SAM" id="Phobius"/>
    </source>
</evidence>
<keyword evidence="1" id="KW-1133">Transmembrane helix</keyword>
<evidence type="ECO:0000313" key="2">
    <source>
        <dbReference type="EMBL" id="ARN80060.1"/>
    </source>
</evidence>